<dbReference type="OrthoDB" id="59577at2157"/>
<evidence type="ECO:0000313" key="2">
    <source>
        <dbReference type="Proteomes" id="UP000001107"/>
    </source>
</evidence>
<dbReference type="HOGENOM" id="CLU_248840_0_0_2"/>
<reference evidence="1" key="1">
    <citation type="submission" date="2007-06" db="EMBL/GenBank/DDBJ databases">
        <title>Complete sequence of Methanococcus vannielii SB.</title>
        <authorList>
            <consortium name="US DOE Joint Genome Institute"/>
            <person name="Copeland A."/>
            <person name="Lucas S."/>
            <person name="Lapidus A."/>
            <person name="Barry K."/>
            <person name="Glavina del Rio T."/>
            <person name="Dalin E."/>
            <person name="Tice H."/>
            <person name="Pitluck S."/>
            <person name="Chain P."/>
            <person name="Malfatti S."/>
            <person name="Shin M."/>
            <person name="Vergez L."/>
            <person name="Schmutz J."/>
            <person name="Larimer F."/>
            <person name="Land M."/>
            <person name="Hauser L."/>
            <person name="Kyrpides N."/>
            <person name="Anderson I."/>
            <person name="Sieprawska-Lupa M."/>
            <person name="Whitman W.B."/>
            <person name="Richardson P."/>
        </authorList>
    </citation>
    <scope>NUCLEOTIDE SEQUENCE [LARGE SCALE GENOMIC DNA]</scope>
    <source>
        <strain evidence="1">SB</strain>
    </source>
</reference>
<protein>
    <submittedName>
        <fullName evidence="1">Uncharacterized protein</fullName>
    </submittedName>
</protein>
<accession>A6UPJ4</accession>
<dbReference type="KEGG" id="mvn:Mevan_0509"/>
<keyword evidence="2" id="KW-1185">Reference proteome</keyword>
<sequence length="1494" mass="163874">MNKKSARALFLVLVMVLSNMGGVMALNPTTSGCVDCGTSNGNSGSGTIIIDCDQCNTDGRCFNVAITSPADMSEWCDLVPISGTIVPCAHDTIGCADYIVVYSKYLGDYECLPGNASSIANTGSGWDYVGSDTTLEGECPTLWGLDWPICCEIDGWYVLRAILYNGCDVQVGCPSDPVYVYFDKGVMVSLALPDTLYCGGVIEGCLNQTCDCVDYILITAEYMGDMPKCEPCMPTRTYVIDRAEFKSAMCCDYTFDVFFNDLYCEGEYKITATPYADCTDNCIYDGVQIGESYVGYLEIIRGDVCFEILCPAPVSPECGMTLCGPINFKGILNDPCSGAKYIEFYAEKTGEYNWCSGACYESCNACDGEEIISFDIKPTNLPENICPKCGTTMNPIICGPCGGTIQGYKCPNCPSNPGNPNGGTGVSECICQNPADHGKYISKSALENMIYLGSTYATMPNWSFVTNEMCNLDSGCYKVYAVVIDSCECDEEYRYDDISFAYCNERELTIELDDCIVTECIDGEECTKIYKVKSGTVTARGNITVPTCWINYPEYVGLEYSLGQMQICGPIIWGDWIPASCIDGSITWNNDGECLKSGVWETTWCTPEDIESKYFVKVRGVAKEGCGEFYSGDIKTSIYNKFDVNIFDPCEGNTIYNGKVIRGFVWAEYDGYGGMLSKNVCLPDHVDLYWRPYGAQHWAPMDSAFLHWKNSEQYIDFMDYGIDPGMPKLPKLNYKWGNWAYWDVTWTSCMVNCVDNGHYEIKAVVEPCIDDECGTFERAEYIIDVWVDDTSGVMISKPFDGQTVCDNLWVYGTAVGAGVTNVDFYVSTDNVTWTLYKEDIDVNVNDGRWKAPLNTCCFEDGPLYLKAVVVGPCDISESTIMVNVLNAIEMDLTCPNDCVCYVNGDKMPIRGTLTGCDVDNRVENVKVYMGAGNGQLIGIIPAKDFRYVGDGVWEWGMCFNPCVLNGGSTQLIARATYRCGNNYFNIDTGPQRPVIQHDPNLKIIDITGPGSSPSVGGTVSIEGTLEGTCIDYLTFEYRKICEPNGQPLSDWMPFPGVSVLTVPEMCMCEICMWTFDIDTCGMDGLYEIRVKAFGWPCGEIASDTDFIRINNKIGITLDVPAINSGIKSGTIEVSGTVENCPVIDRIELYYVLNGDFFLISDEITCSNETWSYMWDTTTVANGGYCLIAYAYDDDCDSMASSKTRAICIENNGVPPVINETNDTIFRECVKIETVCYVPCTMLRVTFNDTVSINDSYNPASPLDGFEINYGNFGPNPTMEEDATDDHVIIINLGTGYVITPGVTEIKLKPNQTAILGPNGIPIVDCSAELKTIPQAQNSGNSENSGVITLGNMKMFSVPCKVNTGQMVGDAGVNNGAFVKFTNGKWEAVSEFKPLEGYVYIGTFEGDMPIYIEPLLPTDTPPEIQLASGWNLVGVNTYGGSFDPVPCNEFLGTAPISKLLEFSSSGWLKLNGGSNLVPTNAYWAYADSGCSFAGQ</sequence>
<dbReference type="EMBL" id="CP000742">
    <property type="protein sequence ID" value="ABR54416.1"/>
    <property type="molecule type" value="Genomic_DNA"/>
</dbReference>
<proteinExistence type="predicted"/>
<name>A6UPJ4_METVS</name>
<dbReference type="GeneID" id="5325666"/>
<dbReference type="Proteomes" id="UP000001107">
    <property type="component" value="Chromosome"/>
</dbReference>
<dbReference type="PROSITE" id="PS51257">
    <property type="entry name" value="PROKAR_LIPOPROTEIN"/>
    <property type="match status" value="1"/>
</dbReference>
<organism evidence="1 2">
    <name type="scientific">Methanococcus vannielii (strain ATCC 35089 / DSM 1224 / JCM 13029 / OCM 148 / SB)</name>
    <dbReference type="NCBI Taxonomy" id="406327"/>
    <lineage>
        <taxon>Archaea</taxon>
        <taxon>Methanobacteriati</taxon>
        <taxon>Methanobacteriota</taxon>
        <taxon>Methanomada group</taxon>
        <taxon>Methanococci</taxon>
        <taxon>Methanococcales</taxon>
        <taxon>Methanococcaceae</taxon>
        <taxon>Methanococcus</taxon>
    </lineage>
</organism>
<dbReference type="RefSeq" id="WP_011972319.1">
    <property type="nucleotide sequence ID" value="NC_009634.1"/>
</dbReference>
<evidence type="ECO:0000313" key="1">
    <source>
        <dbReference type="EMBL" id="ABR54416.1"/>
    </source>
</evidence>
<dbReference type="eggNOG" id="arCOG06666">
    <property type="taxonomic scope" value="Archaea"/>
</dbReference>
<gene>
    <name evidence="1" type="ordered locus">Mevan_0509</name>
</gene>